<reference evidence="2 3" key="1">
    <citation type="submission" date="2012-09" db="EMBL/GenBank/DDBJ databases">
        <title>Genome Sequence of alkane-degrading Bacterium Alcanivorax jadensis T9.</title>
        <authorList>
            <person name="Lai Q."/>
            <person name="Shao Z."/>
        </authorList>
    </citation>
    <scope>NUCLEOTIDE SEQUENCE [LARGE SCALE GENOMIC DNA]</scope>
    <source>
        <strain evidence="2 3">T9</strain>
    </source>
</reference>
<dbReference type="EMBL" id="ARXU01000007">
    <property type="protein sequence ID" value="KGD60946.1"/>
    <property type="molecule type" value="Genomic_DNA"/>
</dbReference>
<evidence type="ECO:0000313" key="2">
    <source>
        <dbReference type="EMBL" id="KGD60946.1"/>
    </source>
</evidence>
<comment type="caution">
    <text evidence="2">The sequence shown here is derived from an EMBL/GenBank/DDBJ whole genome shotgun (WGS) entry which is preliminary data.</text>
</comment>
<feature type="region of interest" description="Disordered" evidence="1">
    <location>
        <begin position="332"/>
        <end position="352"/>
    </location>
</feature>
<protein>
    <submittedName>
        <fullName evidence="2">Uncharacterized protein</fullName>
    </submittedName>
</protein>
<accession>A0ABR4WBZ6</accession>
<name>A0ABR4WBZ6_9GAMM</name>
<dbReference type="Proteomes" id="UP000029443">
    <property type="component" value="Unassembled WGS sequence"/>
</dbReference>
<sequence>MERQLFRYDEIVEGDIDTQSKVMKLLLAGEIPAFIKASNPYSVIHGYVGDKIRNPDNYFLYEPVKQNNVAAFRLGGEALEKLAKLGEVDCQYFDEGLGFDNDGRPVRYLTITRNYVPGMKSIFSDMAIPQDELESLKAGGVYRDEECESRFDLAIYPKIRYESNISGLAVGRLFHDRPLDGIFAFSVDFIDLLIRALRSPGAEPINVSNGTTFHAEVLKSIKAVGVFSFPYLSATVADESWRVKGCRPTWHGSEVVIDAQSGKEMLCRPRVRHEYKLCDYALGADYLENGASSSIVPEPRRISVRASQLLFLAGDRDALTCEKVDELDTECGEEAQEESSYERPEVPPETPFYESFNDVDGFPESREMAIQWICEVTKVEESQLSNADKLINYAAIAICTWRQPLTDGKPNRFYCGQLMGLLPEDCNSYLDELERLVVLRFKSNNGRTLRRGVPMVKRENDKEIWKKTILRVLFKAWKKYVFDRSRTANKESRKKWAKDLKAFLDLNHIKEDYVEAVSNILLSDQDVENLFL</sequence>
<evidence type="ECO:0000313" key="3">
    <source>
        <dbReference type="Proteomes" id="UP000029443"/>
    </source>
</evidence>
<keyword evidence="3" id="KW-1185">Reference proteome</keyword>
<gene>
    <name evidence="2" type="ORF">T9A_02144</name>
</gene>
<dbReference type="RefSeq" id="WP_035248201.1">
    <property type="nucleotide sequence ID" value="NZ_ARXU01000007.1"/>
</dbReference>
<evidence type="ECO:0000256" key="1">
    <source>
        <dbReference type="SAM" id="MobiDB-lite"/>
    </source>
</evidence>
<organism evidence="2 3">
    <name type="scientific">Alcanivorax jadensis T9</name>
    <dbReference type="NCBI Taxonomy" id="1177181"/>
    <lineage>
        <taxon>Bacteria</taxon>
        <taxon>Pseudomonadati</taxon>
        <taxon>Pseudomonadota</taxon>
        <taxon>Gammaproteobacteria</taxon>
        <taxon>Oceanospirillales</taxon>
        <taxon>Alcanivoracaceae</taxon>
        <taxon>Alcanivorax</taxon>
    </lineage>
</organism>
<proteinExistence type="predicted"/>